<accession>A0A2T4MZV5</accession>
<dbReference type="AlphaFoldDB" id="A0A2T4MZV5"/>
<dbReference type="RefSeq" id="WP_107684002.1">
    <property type="nucleotide sequence ID" value="NZ_PZKL01000037.1"/>
</dbReference>
<comment type="caution">
    <text evidence="2">The sequence shown here is derived from an EMBL/GenBank/DDBJ whole genome shotgun (WGS) entry which is preliminary data.</text>
</comment>
<dbReference type="EMBL" id="PZKL01000037">
    <property type="protein sequence ID" value="PTH80119.1"/>
    <property type="molecule type" value="Genomic_DNA"/>
</dbReference>
<keyword evidence="1" id="KW-0812">Transmembrane</keyword>
<evidence type="ECO:0000313" key="2">
    <source>
        <dbReference type="EMBL" id="PTH80119.1"/>
    </source>
</evidence>
<protein>
    <recommendedName>
        <fullName evidence="4">DUF3592 domain-containing protein</fullName>
    </recommendedName>
</protein>
<organism evidence="2 3">
    <name type="scientific">Aeromonas veronii</name>
    <dbReference type="NCBI Taxonomy" id="654"/>
    <lineage>
        <taxon>Bacteria</taxon>
        <taxon>Pseudomonadati</taxon>
        <taxon>Pseudomonadota</taxon>
        <taxon>Gammaproteobacteria</taxon>
        <taxon>Aeromonadales</taxon>
        <taxon>Aeromonadaceae</taxon>
        <taxon>Aeromonas</taxon>
    </lineage>
</organism>
<sequence length="149" mass="17623">MFSIFLFLFSLFMILFPFYQLYQLISKVESAKNYKETKAVVVDARVANVTSRISMFLFSSKSFFYAISNIDGVKIGFNVATFYPFNNHHQKHLVSNLKKGDEVVIYYNPKRPYEGVMLKPSEHSYLWLALRAAFFLVTVFLGYYYYFKW</sequence>
<name>A0A2T4MZV5_AERVE</name>
<feature type="transmembrane region" description="Helical" evidence="1">
    <location>
        <begin position="125"/>
        <end position="146"/>
    </location>
</feature>
<evidence type="ECO:0000313" key="3">
    <source>
        <dbReference type="Proteomes" id="UP000241986"/>
    </source>
</evidence>
<keyword evidence="1" id="KW-1133">Transmembrane helix</keyword>
<evidence type="ECO:0000256" key="1">
    <source>
        <dbReference type="SAM" id="Phobius"/>
    </source>
</evidence>
<proteinExistence type="predicted"/>
<evidence type="ECO:0008006" key="4">
    <source>
        <dbReference type="Google" id="ProtNLM"/>
    </source>
</evidence>
<dbReference type="Proteomes" id="UP000241986">
    <property type="component" value="Unassembled WGS sequence"/>
</dbReference>
<keyword evidence="1" id="KW-0472">Membrane</keyword>
<reference evidence="2 3" key="1">
    <citation type="submission" date="2018-03" db="EMBL/GenBank/DDBJ databases">
        <title>Aeromonas veronii whole genome sequencing and analysis.</title>
        <authorList>
            <person name="Xie H."/>
            <person name="Liu T."/>
            <person name="Wang K."/>
        </authorList>
    </citation>
    <scope>NUCLEOTIDE SEQUENCE [LARGE SCALE GENOMIC DNA]</scope>
    <source>
        <strain evidence="2 3">XH.VA.1</strain>
    </source>
</reference>
<feature type="transmembrane region" description="Helical" evidence="1">
    <location>
        <begin position="6"/>
        <end position="25"/>
    </location>
</feature>
<gene>
    <name evidence="2" type="ORF">DAA48_16275</name>
</gene>